<keyword evidence="1" id="KW-0472">Membrane</keyword>
<dbReference type="Proteomes" id="UP000051677">
    <property type="component" value="Unassembled WGS sequence"/>
</dbReference>
<dbReference type="EMBL" id="LKTM01000112">
    <property type="protein sequence ID" value="KQH79199.1"/>
    <property type="molecule type" value="Genomic_DNA"/>
</dbReference>
<dbReference type="STRING" id="1778.A9W97_01725"/>
<gene>
    <name evidence="2" type="ORF">AO501_14095</name>
</gene>
<reference evidence="2 3" key="1">
    <citation type="submission" date="2015-10" db="EMBL/GenBank/DDBJ databases">
        <title>Mycobacterium gordonae draft genome assembly.</title>
        <authorList>
            <person name="Ustinova V."/>
            <person name="Smirnova T."/>
            <person name="Blagodatskikh K."/>
            <person name="Varlamov D."/>
            <person name="Larionova E."/>
            <person name="Chernousova L."/>
        </authorList>
    </citation>
    <scope>NUCLEOTIDE SEQUENCE [LARGE SCALE GENOMIC DNA]</scope>
    <source>
        <strain evidence="2 3">CTRI 14-8773</strain>
    </source>
</reference>
<dbReference type="AlphaFoldDB" id="A0A0Q2MH76"/>
<evidence type="ECO:0000256" key="1">
    <source>
        <dbReference type="SAM" id="Phobius"/>
    </source>
</evidence>
<accession>A0A0Q2MH76</accession>
<protein>
    <submittedName>
        <fullName evidence="2">Uncharacterized protein</fullName>
    </submittedName>
</protein>
<dbReference type="RefSeq" id="WP_055577751.1">
    <property type="nucleotide sequence ID" value="NZ_LKTM01000112.1"/>
</dbReference>
<proteinExistence type="predicted"/>
<comment type="caution">
    <text evidence="2">The sequence shown here is derived from an EMBL/GenBank/DDBJ whole genome shotgun (WGS) entry which is preliminary data.</text>
</comment>
<name>A0A0Q2MH76_MYCGO</name>
<organism evidence="2 3">
    <name type="scientific">Mycobacterium gordonae</name>
    <dbReference type="NCBI Taxonomy" id="1778"/>
    <lineage>
        <taxon>Bacteria</taxon>
        <taxon>Bacillati</taxon>
        <taxon>Actinomycetota</taxon>
        <taxon>Actinomycetes</taxon>
        <taxon>Mycobacteriales</taxon>
        <taxon>Mycobacteriaceae</taxon>
        <taxon>Mycobacterium</taxon>
    </lineage>
</organism>
<feature type="transmembrane region" description="Helical" evidence="1">
    <location>
        <begin position="17"/>
        <end position="37"/>
    </location>
</feature>
<sequence>MASAEPGGVRHRARITMILWVFAAVSSVALLMFAVVGRDPGDGPTLRPRVVGDSMTEAQAYEAADSTVRAWVRERNARHLSNLEALTCPDSEGTVTSEVDGVRKNEPVGKPMHVVSTGALGRHESLWTMSTHFDNDVSVQFVLGVRQGELLVCRIASAPVP</sequence>
<dbReference type="OrthoDB" id="4626183at2"/>
<evidence type="ECO:0000313" key="3">
    <source>
        <dbReference type="Proteomes" id="UP000051677"/>
    </source>
</evidence>
<keyword evidence="1" id="KW-1133">Transmembrane helix</keyword>
<evidence type="ECO:0000313" key="2">
    <source>
        <dbReference type="EMBL" id="KQH79199.1"/>
    </source>
</evidence>
<keyword evidence="1" id="KW-0812">Transmembrane</keyword>